<dbReference type="EMBL" id="OIVN01001735">
    <property type="protein sequence ID" value="SPC97096.1"/>
    <property type="molecule type" value="Genomic_DNA"/>
</dbReference>
<evidence type="ECO:0000313" key="5">
    <source>
        <dbReference type="EMBL" id="SPC97096.1"/>
    </source>
</evidence>
<proteinExistence type="predicted"/>
<evidence type="ECO:0000256" key="3">
    <source>
        <dbReference type="SAM" id="Phobius"/>
    </source>
</evidence>
<dbReference type="AlphaFoldDB" id="A0A2N9G2V4"/>
<reference evidence="5" key="1">
    <citation type="submission" date="2018-02" db="EMBL/GenBank/DDBJ databases">
        <authorList>
            <person name="Cohen D.B."/>
            <person name="Kent A.D."/>
        </authorList>
    </citation>
    <scope>NUCLEOTIDE SEQUENCE</scope>
</reference>
<dbReference type="InterPro" id="IPR045344">
    <property type="entry name" value="C-JID"/>
</dbReference>
<feature type="domain" description="C-JID" evidence="4">
    <location>
        <begin position="40"/>
        <end position="156"/>
    </location>
</feature>
<evidence type="ECO:0000256" key="2">
    <source>
        <dbReference type="ARBA" id="ARBA00022737"/>
    </source>
</evidence>
<accession>A0A2N9G2V4</accession>
<gene>
    <name evidence="5" type="ORF">FSB_LOCUS24978</name>
</gene>
<sequence>MGILPNRECQGARSDILADDEGSGSEDEDWYWDSYHNFELPGTEIPKWFSHQSVENSISFWVGHKVSKLAGCIALEPGDNSYFVYVSISGFKISEYIKYGKDSNKLWFFFRSIQLLQKHLNVSNPAERNHFEVTYKIHFDGPKPQNPKVIKRWGVHVECICPPLELSIPNAIHDDDDDGCDINYLSELPFYGSDYLEAEEYQPPLVLDDTSNVSWLVGPIAKLLNAFCCLEIFPKLRVLLLVLLLVLLSLSVGK</sequence>
<name>A0A2N9G2V4_FAGSY</name>
<evidence type="ECO:0000256" key="1">
    <source>
        <dbReference type="ARBA" id="ARBA00022614"/>
    </source>
</evidence>
<keyword evidence="3" id="KW-1133">Transmembrane helix</keyword>
<keyword evidence="3" id="KW-0812">Transmembrane</keyword>
<protein>
    <recommendedName>
        <fullName evidence="4">C-JID domain-containing protein</fullName>
    </recommendedName>
</protein>
<feature type="transmembrane region" description="Helical" evidence="3">
    <location>
        <begin position="236"/>
        <end position="253"/>
    </location>
</feature>
<keyword evidence="1" id="KW-0433">Leucine-rich repeat</keyword>
<organism evidence="5">
    <name type="scientific">Fagus sylvatica</name>
    <name type="common">Beechnut</name>
    <dbReference type="NCBI Taxonomy" id="28930"/>
    <lineage>
        <taxon>Eukaryota</taxon>
        <taxon>Viridiplantae</taxon>
        <taxon>Streptophyta</taxon>
        <taxon>Embryophyta</taxon>
        <taxon>Tracheophyta</taxon>
        <taxon>Spermatophyta</taxon>
        <taxon>Magnoliopsida</taxon>
        <taxon>eudicotyledons</taxon>
        <taxon>Gunneridae</taxon>
        <taxon>Pentapetalae</taxon>
        <taxon>rosids</taxon>
        <taxon>fabids</taxon>
        <taxon>Fagales</taxon>
        <taxon>Fagaceae</taxon>
        <taxon>Fagus</taxon>
    </lineage>
</organism>
<dbReference type="Pfam" id="PF20160">
    <property type="entry name" value="C-JID"/>
    <property type="match status" value="1"/>
</dbReference>
<keyword evidence="3" id="KW-0472">Membrane</keyword>
<keyword evidence="2" id="KW-0677">Repeat</keyword>
<evidence type="ECO:0000259" key="4">
    <source>
        <dbReference type="Pfam" id="PF20160"/>
    </source>
</evidence>